<evidence type="ECO:0000313" key="1">
    <source>
        <dbReference type="EMBL" id="CAD1477024.1"/>
    </source>
</evidence>
<gene>
    <name evidence="1" type="ORF">MHI_LOCUS705744</name>
</gene>
<organism evidence="1 2">
    <name type="scientific">Heterotrigona itama</name>
    <dbReference type="NCBI Taxonomy" id="395501"/>
    <lineage>
        <taxon>Eukaryota</taxon>
        <taxon>Metazoa</taxon>
        <taxon>Ecdysozoa</taxon>
        <taxon>Arthropoda</taxon>
        <taxon>Hexapoda</taxon>
        <taxon>Insecta</taxon>
        <taxon>Pterygota</taxon>
        <taxon>Neoptera</taxon>
        <taxon>Endopterygota</taxon>
        <taxon>Hymenoptera</taxon>
        <taxon>Apocrita</taxon>
        <taxon>Aculeata</taxon>
        <taxon>Apoidea</taxon>
        <taxon>Anthophila</taxon>
        <taxon>Apidae</taxon>
        <taxon>Heterotrigona</taxon>
    </lineage>
</organism>
<evidence type="ECO:0000313" key="2">
    <source>
        <dbReference type="Proteomes" id="UP000752696"/>
    </source>
</evidence>
<name>A0A6V7H9W9_9HYME</name>
<proteinExistence type="predicted"/>
<dbReference type="Proteomes" id="UP000752696">
    <property type="component" value="Unassembled WGS sequence"/>
</dbReference>
<accession>A0A6V7H9W9</accession>
<dbReference type="OrthoDB" id="7689910at2759"/>
<reference evidence="1" key="1">
    <citation type="submission" date="2020-07" db="EMBL/GenBank/DDBJ databases">
        <authorList>
            <person name="Nazaruddin N."/>
        </authorList>
    </citation>
    <scope>NUCLEOTIDE SEQUENCE</scope>
</reference>
<sequence>SKLRGKMGVLYPKKSAREHYKRSFTKVDKSVFMNNKSTLKKMNKKNKYKEVVGLKEACVVLQDCLRLKNILNDVSMMHNIPLQFRLVNKKLKNTNNKNDIFRKYSKRRLLLNSQLGENSIVQKPKYITRSKVKLAKKKFQMSTVNKNDIQKMNKNLEVSENLKENTNDSFLKKKSVTKIADKNIFSSWEKECINKIIKAVQNDKRFKISLEKISDKDSNQILLTNEKQNFVLEQRPIQNNVSDYDFTNNLSNSQKENLNSQSLLKEIDKIYANEIDLQRKDKDSNKDINYDKITEVETIQNVSKDNLFVMQCSENENIVLSHTTVTLPKIIDEEDDTAQTARKNLYKNTDLTNKKCTVTDQNNISDNNVKRNLNFTSRSHNENVESTSKDLKEEKYEVRTSRIINKKICDSPHSIQLRESTVSEINRSSIENQLLLDEENLNKEEVEDNDCLSLFADSTLMQEYNTYLDDNSEKSFQMTDDVIENYCKNTTSDFNKVYNNNENNVSKEVARSRLEQVISVQKDNTVFQKSLQNPQISTPWNINVLKSIFRGFCYYTIMYNKCLRNNCRFKHDLKVVNDDTVFHTIDYLKQTRYSIKIIIHEISIIVNNSDFEFVNCVLKQLKEHIVYGEYWSTLKDLLLRIENLDPKIVETILQECITTHTHIEEVNLNVMRKLSHQIYWKINNDVLLSFKNLIKNKEKTQLVDKNIQTKDNETKDISSPDLCAINELETDEHMNILNITETIERINENSSFKLDLIDNLPKPHSTRIKFWKFYVDIVHKLHVGFKHNDYDYVMNILNSVKEEQQTFFTHACYQILCNKIRHSHYHLKKLILHAVRVGVTATCYQILFDIVKYALITLAEKNLWVLAYILLEDINIIIQTQMYFHKIDAATIMLIAEIYLANHLAVKAFLLLKQEMYLAILDSIEQLSLHIGHGIGHIKRKDFSIYLNFEASYTQYKVYYVNS</sequence>
<dbReference type="AlphaFoldDB" id="A0A6V7H9W9"/>
<feature type="non-terminal residue" evidence="1">
    <location>
        <position position="1"/>
    </location>
</feature>
<feature type="non-terminal residue" evidence="1">
    <location>
        <position position="963"/>
    </location>
</feature>
<protein>
    <submittedName>
        <fullName evidence="1">Uncharacterized protein</fullName>
    </submittedName>
</protein>
<dbReference type="EMBL" id="CAJDYZ010009771">
    <property type="protein sequence ID" value="CAD1477024.1"/>
    <property type="molecule type" value="Genomic_DNA"/>
</dbReference>
<keyword evidence="2" id="KW-1185">Reference proteome</keyword>
<comment type="caution">
    <text evidence="1">The sequence shown here is derived from an EMBL/GenBank/DDBJ whole genome shotgun (WGS) entry which is preliminary data.</text>
</comment>